<dbReference type="KEGG" id="ncb:C0V82_09885"/>
<reference evidence="2 3" key="1">
    <citation type="submission" date="2017-12" db="EMBL/GenBank/DDBJ databases">
        <title>Genomes of bacteria within cyanobacterial aggregates.</title>
        <authorList>
            <person name="Cai H."/>
        </authorList>
    </citation>
    <scope>NUCLEOTIDE SEQUENCE [LARGE SCALE GENOMIC DNA]</scope>
    <source>
        <strain evidence="2 3">TH16</strain>
    </source>
</reference>
<evidence type="ECO:0000259" key="1">
    <source>
        <dbReference type="Pfam" id="PF09925"/>
    </source>
</evidence>
<gene>
    <name evidence="2" type="ORF">C0V82_09885</name>
</gene>
<dbReference type="InterPro" id="IPR018677">
    <property type="entry name" value="DUF2157"/>
</dbReference>
<name>A0A2K9NBK2_9PROT</name>
<organism evidence="2 3">
    <name type="scientific">Niveispirillum cyanobacteriorum</name>
    <dbReference type="NCBI Taxonomy" id="1612173"/>
    <lineage>
        <taxon>Bacteria</taxon>
        <taxon>Pseudomonadati</taxon>
        <taxon>Pseudomonadota</taxon>
        <taxon>Alphaproteobacteria</taxon>
        <taxon>Rhodospirillales</taxon>
        <taxon>Azospirillaceae</taxon>
        <taxon>Niveispirillum</taxon>
    </lineage>
</organism>
<keyword evidence="3" id="KW-1185">Reference proteome</keyword>
<sequence length="385" mass="40453">MGWGYGVDAKLADWRREGLISDDQAARIAVFEASRGNPKLALALALAVLGAFTIGVGIIAIIAANWDAIPIGPRLGLHILINLVLGGLVWHWAEREGPGTRVEGGVLLLSLSTLALIAHIGQSFQLQGSASGLMGGWLLLSTPFTLALARGGLNRWVWVLGLFTWAGALLSDHWDWLHDRRLSASILVLFLALLYLARLSPRPVPAVWARHLGQVAVAALIGGLTILLLVLRPLIDGVPEPDVMWDAGIGGAVGMVAIAAAHALSPGDRTGVRLAFGGLLALAPPLSVLPFLLDGTLAAIVTGVLFCLYWIALARLALLTERPGWFRLAVALIAVRVFVAYLDATGGLLATGFGLVLAGAVLLGLAFAARRVMAWGDARQPGEGA</sequence>
<dbReference type="RefSeq" id="WP_102112193.1">
    <property type="nucleotide sequence ID" value="NZ_BMGN01000002.1"/>
</dbReference>
<proteinExistence type="predicted"/>
<evidence type="ECO:0000313" key="3">
    <source>
        <dbReference type="Proteomes" id="UP000234752"/>
    </source>
</evidence>
<dbReference type="AlphaFoldDB" id="A0A2K9NBK2"/>
<evidence type="ECO:0000313" key="2">
    <source>
        <dbReference type="EMBL" id="AUN30510.1"/>
    </source>
</evidence>
<dbReference type="OrthoDB" id="7469499at2"/>
<protein>
    <recommendedName>
        <fullName evidence="1">DUF2157 domain-containing protein</fullName>
    </recommendedName>
</protein>
<dbReference type="EMBL" id="CP025611">
    <property type="protein sequence ID" value="AUN30510.1"/>
    <property type="molecule type" value="Genomic_DNA"/>
</dbReference>
<dbReference type="Proteomes" id="UP000234752">
    <property type="component" value="Chromosome eg_1"/>
</dbReference>
<dbReference type="Pfam" id="PF09925">
    <property type="entry name" value="DUF2157"/>
    <property type="match status" value="1"/>
</dbReference>
<accession>A0A2K9NBK2</accession>
<feature type="domain" description="DUF2157" evidence="1">
    <location>
        <begin position="13"/>
        <end position="150"/>
    </location>
</feature>